<dbReference type="GO" id="GO:0008170">
    <property type="term" value="F:N-methyltransferase activity"/>
    <property type="evidence" value="ECO:0007669"/>
    <property type="project" value="InterPro"/>
</dbReference>
<dbReference type="InterPro" id="IPR002941">
    <property type="entry name" value="DNA_methylase_N4/N6"/>
</dbReference>
<name>A0A0F9HEI1_9ZZZZ</name>
<evidence type="ECO:0000256" key="2">
    <source>
        <dbReference type="ARBA" id="ARBA00022679"/>
    </source>
</evidence>
<dbReference type="GO" id="GO:0003677">
    <property type="term" value="F:DNA binding"/>
    <property type="evidence" value="ECO:0007669"/>
    <property type="project" value="InterPro"/>
</dbReference>
<accession>A0A0F9HEI1</accession>
<dbReference type="InterPro" id="IPR001091">
    <property type="entry name" value="RM_Methyltransferase"/>
</dbReference>
<dbReference type="PRINTS" id="PR00508">
    <property type="entry name" value="S21N4MTFRASE"/>
</dbReference>
<dbReference type="EMBL" id="LAZR01024941">
    <property type="protein sequence ID" value="KKL73497.1"/>
    <property type="molecule type" value="Genomic_DNA"/>
</dbReference>
<proteinExistence type="predicted"/>
<sequence>MKPYYEEGGVTIYHGDCREVLPGLDRCGLVATDPPYNAGKDYGAYKDNLSEEDYAGFMAEVADLSLGLAGNQFWVAPRYRLHLFLELLPSSHLVVIRRGAAGPYRGGWSDQFEIALAIGKPSRPDSDLWDNIRLKGEGYFFREETFGHPGYTPFPIMARAIALLGPGTVVDPFCGTGTSLVAAKAQNIEAVGIEVDEHSCEIAANRCRQTVMELGI</sequence>
<feature type="domain" description="DNA methylase N-4/N-6" evidence="3">
    <location>
        <begin position="146"/>
        <end position="204"/>
    </location>
</feature>
<gene>
    <name evidence="4" type="ORF">LCGC14_2074280</name>
</gene>
<keyword evidence="1" id="KW-0489">Methyltransferase</keyword>
<dbReference type="Gene3D" id="3.40.50.150">
    <property type="entry name" value="Vaccinia Virus protein VP39"/>
    <property type="match status" value="2"/>
</dbReference>
<dbReference type="Pfam" id="PF01555">
    <property type="entry name" value="N6_N4_Mtase"/>
    <property type="match status" value="1"/>
</dbReference>
<dbReference type="InterPro" id="IPR029063">
    <property type="entry name" value="SAM-dependent_MTases_sf"/>
</dbReference>
<evidence type="ECO:0000259" key="3">
    <source>
        <dbReference type="Pfam" id="PF01555"/>
    </source>
</evidence>
<evidence type="ECO:0000256" key="1">
    <source>
        <dbReference type="ARBA" id="ARBA00022603"/>
    </source>
</evidence>
<dbReference type="GO" id="GO:0032259">
    <property type="term" value="P:methylation"/>
    <property type="evidence" value="ECO:0007669"/>
    <property type="project" value="UniProtKB-KW"/>
</dbReference>
<organism evidence="4">
    <name type="scientific">marine sediment metagenome</name>
    <dbReference type="NCBI Taxonomy" id="412755"/>
    <lineage>
        <taxon>unclassified sequences</taxon>
        <taxon>metagenomes</taxon>
        <taxon>ecological metagenomes</taxon>
    </lineage>
</organism>
<protein>
    <recommendedName>
        <fullName evidence="3">DNA methylase N-4/N-6 domain-containing protein</fullName>
    </recommendedName>
</protein>
<comment type="caution">
    <text evidence="4">The sequence shown here is derived from an EMBL/GenBank/DDBJ whole genome shotgun (WGS) entry which is preliminary data.</text>
</comment>
<evidence type="ECO:0000313" key="4">
    <source>
        <dbReference type="EMBL" id="KKL73497.1"/>
    </source>
</evidence>
<reference evidence="4" key="1">
    <citation type="journal article" date="2015" name="Nature">
        <title>Complex archaea that bridge the gap between prokaryotes and eukaryotes.</title>
        <authorList>
            <person name="Spang A."/>
            <person name="Saw J.H."/>
            <person name="Jorgensen S.L."/>
            <person name="Zaremba-Niedzwiedzka K."/>
            <person name="Martijn J."/>
            <person name="Lind A.E."/>
            <person name="van Eijk R."/>
            <person name="Schleper C."/>
            <person name="Guy L."/>
            <person name="Ettema T.J."/>
        </authorList>
    </citation>
    <scope>NUCLEOTIDE SEQUENCE</scope>
</reference>
<dbReference type="AlphaFoldDB" id="A0A0F9HEI1"/>
<dbReference type="SUPFAM" id="SSF53335">
    <property type="entry name" value="S-adenosyl-L-methionine-dependent methyltransferases"/>
    <property type="match status" value="1"/>
</dbReference>
<keyword evidence="2" id="KW-0808">Transferase</keyword>